<dbReference type="SMART" id="SM00530">
    <property type="entry name" value="HTH_XRE"/>
    <property type="match status" value="1"/>
</dbReference>
<keyword evidence="4" id="KW-1185">Reference proteome</keyword>
<dbReference type="InterPro" id="IPR011051">
    <property type="entry name" value="RmlC_Cupin_sf"/>
</dbReference>
<keyword evidence="1" id="KW-0238">DNA-binding</keyword>
<name>A0ABR6BQX3_9PSEU</name>
<dbReference type="EMBL" id="JACJID010000005">
    <property type="protein sequence ID" value="MBA8929017.1"/>
    <property type="molecule type" value="Genomic_DNA"/>
</dbReference>
<accession>A0ABR6BQX3</accession>
<evidence type="ECO:0000256" key="1">
    <source>
        <dbReference type="ARBA" id="ARBA00023125"/>
    </source>
</evidence>
<dbReference type="Pfam" id="PF07883">
    <property type="entry name" value="Cupin_2"/>
    <property type="match status" value="1"/>
</dbReference>
<dbReference type="InterPro" id="IPR010982">
    <property type="entry name" value="Lambda_DNA-bd_dom_sf"/>
</dbReference>
<evidence type="ECO:0000313" key="4">
    <source>
        <dbReference type="Proteomes" id="UP000517916"/>
    </source>
</evidence>
<gene>
    <name evidence="3" type="ORF">BC739_006235</name>
</gene>
<dbReference type="InterPro" id="IPR013096">
    <property type="entry name" value="Cupin_2"/>
</dbReference>
<dbReference type="Gene3D" id="1.10.260.40">
    <property type="entry name" value="lambda repressor-like DNA-binding domains"/>
    <property type="match status" value="1"/>
</dbReference>
<organism evidence="3 4">
    <name type="scientific">Kutzneria viridogrisea</name>
    <dbReference type="NCBI Taxonomy" id="47990"/>
    <lineage>
        <taxon>Bacteria</taxon>
        <taxon>Bacillati</taxon>
        <taxon>Actinomycetota</taxon>
        <taxon>Actinomycetes</taxon>
        <taxon>Pseudonocardiales</taxon>
        <taxon>Pseudonocardiaceae</taxon>
        <taxon>Kutzneria</taxon>
    </lineage>
</organism>
<feature type="domain" description="HTH cro/C1-type" evidence="2">
    <location>
        <begin position="14"/>
        <end position="68"/>
    </location>
</feature>
<dbReference type="InterPro" id="IPR001387">
    <property type="entry name" value="Cro/C1-type_HTH"/>
</dbReference>
<dbReference type="Gene3D" id="2.60.120.10">
    <property type="entry name" value="Jelly Rolls"/>
    <property type="match status" value="1"/>
</dbReference>
<dbReference type="Pfam" id="PF01381">
    <property type="entry name" value="HTH_3"/>
    <property type="match status" value="1"/>
</dbReference>
<dbReference type="SUPFAM" id="SSF51182">
    <property type="entry name" value="RmlC-like cupins"/>
    <property type="match status" value="1"/>
</dbReference>
<dbReference type="PANTHER" id="PTHR46797">
    <property type="entry name" value="HTH-TYPE TRANSCRIPTIONAL REGULATOR"/>
    <property type="match status" value="1"/>
</dbReference>
<dbReference type="Proteomes" id="UP000517916">
    <property type="component" value="Unassembled WGS sequence"/>
</dbReference>
<comment type="caution">
    <text evidence="3">The sequence shown here is derived from an EMBL/GenBank/DDBJ whole genome shotgun (WGS) entry which is preliminary data.</text>
</comment>
<dbReference type="InterPro" id="IPR014710">
    <property type="entry name" value="RmlC-like_jellyroll"/>
</dbReference>
<protein>
    <submittedName>
        <fullName evidence="3">Transcriptional regulator with XRE-family HTH domain</fullName>
    </submittedName>
</protein>
<dbReference type="InterPro" id="IPR050807">
    <property type="entry name" value="TransReg_Diox_bact_type"/>
</dbReference>
<dbReference type="PROSITE" id="PS50943">
    <property type="entry name" value="HTH_CROC1"/>
    <property type="match status" value="1"/>
</dbReference>
<evidence type="ECO:0000313" key="3">
    <source>
        <dbReference type="EMBL" id="MBA8929017.1"/>
    </source>
</evidence>
<reference evidence="3 4" key="1">
    <citation type="submission" date="2020-08" db="EMBL/GenBank/DDBJ databases">
        <title>Genomic Encyclopedia of Archaeal and Bacterial Type Strains, Phase II (KMG-II): from individual species to whole genera.</title>
        <authorList>
            <person name="Goeker M."/>
        </authorList>
    </citation>
    <scope>NUCLEOTIDE SEQUENCE [LARGE SCALE GENOMIC DNA]</scope>
    <source>
        <strain evidence="3 4">DSM 43850</strain>
    </source>
</reference>
<evidence type="ECO:0000259" key="2">
    <source>
        <dbReference type="PROSITE" id="PS50943"/>
    </source>
</evidence>
<dbReference type="CDD" id="cd00093">
    <property type="entry name" value="HTH_XRE"/>
    <property type="match status" value="1"/>
</dbReference>
<dbReference type="CDD" id="cd02209">
    <property type="entry name" value="cupin_XRE_C"/>
    <property type="match status" value="1"/>
</dbReference>
<proteinExistence type="predicted"/>
<dbReference type="RefSeq" id="WP_182839202.1">
    <property type="nucleotide sequence ID" value="NZ_BAAABQ010000022.1"/>
</dbReference>
<sequence>MVEQRAGQVLAANLKVLREQRGLSLSELARRSNIAKGTLSQLESGAGNPTIDTVFSLSNALTVPVSTLLTHRADPDVVLVRSAGIEVLSSNAVDLRMLRRLDVTETVFEVYDQRVRPGQRQHSEGHPGVEHVVVTEGRLRVGPPEDPYELGPGDYVSFPANRPHIYETVDGPVTSVLLLQYPVDSGPPTLDVHHLAP</sequence>
<dbReference type="PANTHER" id="PTHR46797:SF1">
    <property type="entry name" value="METHYLPHOSPHONATE SYNTHASE"/>
    <property type="match status" value="1"/>
</dbReference>